<evidence type="ECO:0000313" key="6">
    <source>
        <dbReference type="Proteomes" id="UP000299367"/>
    </source>
</evidence>
<dbReference type="Gene3D" id="2.40.50.100">
    <property type="match status" value="1"/>
</dbReference>
<dbReference type="InterPro" id="IPR040582">
    <property type="entry name" value="OB_MalK-like"/>
</dbReference>
<dbReference type="GO" id="GO:0016887">
    <property type="term" value="F:ATP hydrolysis activity"/>
    <property type="evidence" value="ECO:0007669"/>
    <property type="project" value="InterPro"/>
</dbReference>
<dbReference type="SUPFAM" id="SSF50331">
    <property type="entry name" value="MOP-like"/>
    <property type="match status" value="1"/>
</dbReference>
<accession>A0A480ACI9</accession>
<keyword evidence="1" id="KW-0813">Transport</keyword>
<reference evidence="6" key="1">
    <citation type="submission" date="2019-02" db="EMBL/GenBank/DDBJ databases">
        <title>Draft genome sequence of Dolichospermum planctonicum NIES-80.</title>
        <authorList>
            <person name="Yamaguchi H."/>
            <person name="Suzuki S."/>
            <person name="Kawachi M."/>
        </authorList>
    </citation>
    <scope>NUCLEOTIDE SEQUENCE [LARGE SCALE GENOMIC DNA]</scope>
    <source>
        <strain evidence="6">NIES-80</strain>
    </source>
</reference>
<dbReference type="GO" id="GO:0055052">
    <property type="term" value="C:ATP-binding cassette (ABC) transporter complex, substrate-binding subunit-containing"/>
    <property type="evidence" value="ECO:0007669"/>
    <property type="project" value="TreeGrafter"/>
</dbReference>
<comment type="caution">
    <text evidence="5">The sequence shown here is derived from an EMBL/GenBank/DDBJ whole genome shotgun (WGS) entry which is preliminary data.</text>
</comment>
<name>A0A480ACI9_9CYAN</name>
<dbReference type="PANTHER" id="PTHR43875">
    <property type="entry name" value="MALTODEXTRIN IMPORT ATP-BINDING PROTEIN MSMX"/>
    <property type="match status" value="1"/>
</dbReference>
<dbReference type="InterPro" id="IPR012340">
    <property type="entry name" value="NA-bd_OB-fold"/>
</dbReference>
<dbReference type="SUPFAM" id="SSF52540">
    <property type="entry name" value="P-loop containing nucleoside triphosphate hydrolases"/>
    <property type="match status" value="1"/>
</dbReference>
<dbReference type="InterPro" id="IPR008995">
    <property type="entry name" value="Mo/tungstate-bd_C_term_dom"/>
</dbReference>
<dbReference type="SMART" id="SM00382">
    <property type="entry name" value="AAA"/>
    <property type="match status" value="1"/>
</dbReference>
<protein>
    <submittedName>
        <fullName evidence="5">ABC transporter-like protein</fullName>
    </submittedName>
</protein>
<dbReference type="PROSITE" id="PS50893">
    <property type="entry name" value="ABC_TRANSPORTER_2"/>
    <property type="match status" value="1"/>
</dbReference>
<sequence>MAKVVLENVYKSFPSRSGKSAKGHTDGSDDVSVLRRINLTIADGEFMVLVGPSGCGKSTLLRLIAGLEVMTGGNISVGDRLINDLPPKARDIAMVFQSYALYPHMTVYDNIAFGLRRQFGDQEAGKTKFTQWSENLLVALTKKLPKKLRYISPKERIVAEQVEKVAVLLQIESLLNRLPKQLSGGQRQRVALGRAIARNPQVFLMDEPLSNLDAKLRAETRSQIVKLQHQLGTTTIYVTHDQTEAMTMGDRIAIMSEGKIQQVAPPLELYNRPANRFVAEFIGSPPMNFIPVEFHAPLVISHTNFRFTLPDTWGSALQPYDGKTLILGIRPEHLTLSVPATKNLPVKVDLVENLGNDTFLSVKISDPDVHHPDGQSLQVRVPPDRVINVDEQLWLSFVPDKLHFFDTETQLAIFPK</sequence>
<evidence type="ECO:0000259" key="4">
    <source>
        <dbReference type="PROSITE" id="PS50893"/>
    </source>
</evidence>
<dbReference type="Gene3D" id="3.40.50.300">
    <property type="entry name" value="P-loop containing nucleotide triphosphate hydrolases"/>
    <property type="match status" value="1"/>
</dbReference>
<dbReference type="PROSITE" id="PS00211">
    <property type="entry name" value="ABC_TRANSPORTER_1"/>
    <property type="match status" value="1"/>
</dbReference>
<dbReference type="PANTHER" id="PTHR43875:SF1">
    <property type="entry name" value="OSMOPROTECTIVE COMPOUNDS UPTAKE ATP-BINDING PROTEIN GGTA"/>
    <property type="match status" value="1"/>
</dbReference>
<dbReference type="GO" id="GO:0005524">
    <property type="term" value="F:ATP binding"/>
    <property type="evidence" value="ECO:0007669"/>
    <property type="project" value="UniProtKB-KW"/>
</dbReference>
<dbReference type="Pfam" id="PF00005">
    <property type="entry name" value="ABC_tran"/>
    <property type="match status" value="1"/>
</dbReference>
<dbReference type="AlphaFoldDB" id="A0A480ACI9"/>
<dbReference type="RefSeq" id="WP_137907400.1">
    <property type="nucleotide sequence ID" value="NZ_BJCF01000011.1"/>
</dbReference>
<evidence type="ECO:0000313" key="5">
    <source>
        <dbReference type="EMBL" id="GCL41696.1"/>
    </source>
</evidence>
<dbReference type="InterPro" id="IPR003439">
    <property type="entry name" value="ABC_transporter-like_ATP-bd"/>
</dbReference>
<evidence type="ECO:0000256" key="1">
    <source>
        <dbReference type="ARBA" id="ARBA00022448"/>
    </source>
</evidence>
<dbReference type="InterPro" id="IPR015855">
    <property type="entry name" value="ABC_transpr_MalK-like"/>
</dbReference>
<dbReference type="GO" id="GO:0008643">
    <property type="term" value="P:carbohydrate transport"/>
    <property type="evidence" value="ECO:0007669"/>
    <property type="project" value="InterPro"/>
</dbReference>
<feature type="domain" description="ABC transporter" evidence="4">
    <location>
        <begin position="4"/>
        <end position="282"/>
    </location>
</feature>
<dbReference type="Pfam" id="PF17912">
    <property type="entry name" value="OB_MalK"/>
    <property type="match status" value="1"/>
</dbReference>
<dbReference type="InterPro" id="IPR017871">
    <property type="entry name" value="ABC_transporter-like_CS"/>
</dbReference>
<dbReference type="Proteomes" id="UP000299367">
    <property type="component" value="Unassembled WGS sequence"/>
</dbReference>
<proteinExistence type="predicted"/>
<dbReference type="InterPro" id="IPR047641">
    <property type="entry name" value="ABC_transpr_MalK/UgpC-like"/>
</dbReference>
<dbReference type="OrthoDB" id="9790614at2"/>
<dbReference type="EMBL" id="BJCF01000011">
    <property type="protein sequence ID" value="GCL41696.1"/>
    <property type="molecule type" value="Genomic_DNA"/>
</dbReference>
<keyword evidence="3" id="KW-0067">ATP-binding</keyword>
<evidence type="ECO:0000256" key="3">
    <source>
        <dbReference type="ARBA" id="ARBA00022840"/>
    </source>
</evidence>
<evidence type="ECO:0000256" key="2">
    <source>
        <dbReference type="ARBA" id="ARBA00022741"/>
    </source>
</evidence>
<organism evidence="5 6">
    <name type="scientific">Dolichospermum planctonicum</name>
    <dbReference type="NCBI Taxonomy" id="136072"/>
    <lineage>
        <taxon>Bacteria</taxon>
        <taxon>Bacillati</taxon>
        <taxon>Cyanobacteriota</taxon>
        <taxon>Cyanophyceae</taxon>
        <taxon>Nostocales</taxon>
        <taxon>Aphanizomenonaceae</taxon>
        <taxon>Dolichospermum</taxon>
    </lineage>
</organism>
<gene>
    <name evidence="5" type="ORF">NIES80_13930</name>
</gene>
<dbReference type="Gene3D" id="2.40.50.140">
    <property type="entry name" value="Nucleic acid-binding proteins"/>
    <property type="match status" value="1"/>
</dbReference>
<dbReference type="CDD" id="cd03301">
    <property type="entry name" value="ABC_MalK_N"/>
    <property type="match status" value="1"/>
</dbReference>
<dbReference type="InterPro" id="IPR027417">
    <property type="entry name" value="P-loop_NTPase"/>
</dbReference>
<dbReference type="InterPro" id="IPR003593">
    <property type="entry name" value="AAA+_ATPase"/>
</dbReference>
<keyword evidence="2" id="KW-0547">Nucleotide-binding</keyword>
<dbReference type="GO" id="GO:0140359">
    <property type="term" value="F:ABC-type transporter activity"/>
    <property type="evidence" value="ECO:0007669"/>
    <property type="project" value="InterPro"/>
</dbReference>